<dbReference type="RefSeq" id="WP_102643403.1">
    <property type="nucleotide sequence ID" value="NZ_PNYA01000001.1"/>
</dbReference>
<dbReference type="Pfam" id="PF12833">
    <property type="entry name" value="HTH_18"/>
    <property type="match status" value="1"/>
</dbReference>
<dbReference type="InterPro" id="IPR018060">
    <property type="entry name" value="HTH_AraC"/>
</dbReference>
<feature type="compositionally biased region" description="Basic and acidic residues" evidence="4">
    <location>
        <begin position="170"/>
        <end position="184"/>
    </location>
</feature>
<dbReference type="SMART" id="SM00342">
    <property type="entry name" value="HTH_ARAC"/>
    <property type="match status" value="1"/>
</dbReference>
<dbReference type="GO" id="GO:0043565">
    <property type="term" value="F:sequence-specific DNA binding"/>
    <property type="evidence" value="ECO:0007669"/>
    <property type="project" value="InterPro"/>
</dbReference>
<dbReference type="PANTHER" id="PTHR46796">
    <property type="entry name" value="HTH-TYPE TRANSCRIPTIONAL ACTIVATOR RHAS-RELATED"/>
    <property type="match status" value="1"/>
</dbReference>
<keyword evidence="3" id="KW-0804">Transcription</keyword>
<evidence type="ECO:0000313" key="6">
    <source>
        <dbReference type="EMBL" id="PMS23693.1"/>
    </source>
</evidence>
<evidence type="ECO:0000256" key="1">
    <source>
        <dbReference type="ARBA" id="ARBA00023015"/>
    </source>
</evidence>
<evidence type="ECO:0000256" key="3">
    <source>
        <dbReference type="ARBA" id="ARBA00023163"/>
    </source>
</evidence>
<proteinExistence type="predicted"/>
<dbReference type="InterPro" id="IPR050204">
    <property type="entry name" value="AraC_XylS_family_regulators"/>
</dbReference>
<dbReference type="GO" id="GO:0003700">
    <property type="term" value="F:DNA-binding transcription factor activity"/>
    <property type="evidence" value="ECO:0007669"/>
    <property type="project" value="InterPro"/>
</dbReference>
<dbReference type="InterPro" id="IPR018062">
    <property type="entry name" value="HTH_AraC-typ_CS"/>
</dbReference>
<evidence type="ECO:0000256" key="4">
    <source>
        <dbReference type="SAM" id="MobiDB-lite"/>
    </source>
</evidence>
<sequence length="330" mass="35763">MFLGNTDPLPVTPRGQHLSQDKANEFRDAVADSGSGCRIGVVISDDCSPSDVAKALAKTCEHFGEEQSAAHKSGELSITMIAGRSGFVLRENARLPVWCEAIRDVDPQDFNYFVVPKGGSGTPEPRPEIVAWLARAGAGAKIIGLAIDACPVGTMPAHPPADAQTLPSHGKPDASSDAAPERTGWDSAQAARPSDTTAETSAAGVLIDQPSASERIRSTVEWLNEHYGSRISISAMAEHALMSERNFLRRFRAEMGHTPHEYLSKVRLENARKLLVTTALPVDKIARHCGLFNGDHLRKHFVKQFGVSPVEYRSARFNALHALANRESNR</sequence>
<organism evidence="6 7">
    <name type="scientific">Trinickia dabaoshanensis</name>
    <dbReference type="NCBI Taxonomy" id="564714"/>
    <lineage>
        <taxon>Bacteria</taxon>
        <taxon>Pseudomonadati</taxon>
        <taxon>Pseudomonadota</taxon>
        <taxon>Betaproteobacteria</taxon>
        <taxon>Burkholderiales</taxon>
        <taxon>Burkholderiaceae</taxon>
        <taxon>Trinickia</taxon>
    </lineage>
</organism>
<dbReference type="AlphaFoldDB" id="A0A2N7W2V5"/>
<keyword evidence="1" id="KW-0805">Transcription regulation</keyword>
<keyword evidence="2" id="KW-0238">DNA-binding</keyword>
<comment type="caution">
    <text evidence="6">The sequence shown here is derived from an EMBL/GenBank/DDBJ whole genome shotgun (WGS) entry which is preliminary data.</text>
</comment>
<dbReference type="PROSITE" id="PS00041">
    <property type="entry name" value="HTH_ARAC_FAMILY_1"/>
    <property type="match status" value="1"/>
</dbReference>
<gene>
    <name evidence="6" type="ORF">C0Z18_00465</name>
</gene>
<evidence type="ECO:0000259" key="5">
    <source>
        <dbReference type="PROSITE" id="PS01124"/>
    </source>
</evidence>
<dbReference type="Gene3D" id="1.10.10.60">
    <property type="entry name" value="Homeodomain-like"/>
    <property type="match status" value="1"/>
</dbReference>
<evidence type="ECO:0000313" key="7">
    <source>
        <dbReference type="Proteomes" id="UP000235616"/>
    </source>
</evidence>
<protein>
    <recommendedName>
        <fullName evidence="5">HTH araC/xylS-type domain-containing protein</fullName>
    </recommendedName>
</protein>
<evidence type="ECO:0000256" key="2">
    <source>
        <dbReference type="ARBA" id="ARBA00023125"/>
    </source>
</evidence>
<reference evidence="6 7" key="1">
    <citation type="submission" date="2018-01" db="EMBL/GenBank/DDBJ databases">
        <title>Whole genome analyses suggest that Burkholderia sensu lato contains two further novel genera in the rhizoxinica-symbiotica group Mycetohabitans gen. nov., and Trinickia gen. nov.: implications for the evolution of diazotrophy and nodulation in the Burkholderiaceae.</title>
        <authorList>
            <person name="Estrada-de los Santos P."/>
            <person name="Palmer M."/>
            <person name="Chavez-Ramirez B."/>
            <person name="Beukes C."/>
            <person name="Steenkamp E.T."/>
            <person name="Hirsch A.M."/>
            <person name="Manyaka P."/>
            <person name="Maluk M."/>
            <person name="Lafos M."/>
            <person name="Crook M."/>
            <person name="Gross E."/>
            <person name="Simon M.F."/>
            <person name="Bueno dos Reis Junior F."/>
            <person name="Poole P.S."/>
            <person name="Venter S.N."/>
            <person name="James E.K."/>
        </authorList>
    </citation>
    <scope>NUCLEOTIDE SEQUENCE [LARGE SCALE GENOMIC DNA]</scope>
    <source>
        <strain evidence="6 7">GIMN1.004</strain>
    </source>
</reference>
<dbReference type="Proteomes" id="UP000235616">
    <property type="component" value="Unassembled WGS sequence"/>
</dbReference>
<dbReference type="PROSITE" id="PS01124">
    <property type="entry name" value="HTH_ARAC_FAMILY_2"/>
    <property type="match status" value="1"/>
</dbReference>
<dbReference type="InterPro" id="IPR009057">
    <property type="entry name" value="Homeodomain-like_sf"/>
</dbReference>
<name>A0A2N7W2V5_9BURK</name>
<keyword evidence="7" id="KW-1185">Reference proteome</keyword>
<dbReference type="SUPFAM" id="SSF46689">
    <property type="entry name" value="Homeodomain-like"/>
    <property type="match status" value="2"/>
</dbReference>
<feature type="domain" description="HTH araC/xylS-type" evidence="5">
    <location>
        <begin position="217"/>
        <end position="315"/>
    </location>
</feature>
<dbReference type="OrthoDB" id="9795616at2"/>
<accession>A0A2N7W2V5</accession>
<feature type="region of interest" description="Disordered" evidence="4">
    <location>
        <begin position="1"/>
        <end position="20"/>
    </location>
</feature>
<feature type="region of interest" description="Disordered" evidence="4">
    <location>
        <begin position="156"/>
        <end position="210"/>
    </location>
</feature>
<dbReference type="EMBL" id="PNYA01000001">
    <property type="protein sequence ID" value="PMS23693.1"/>
    <property type="molecule type" value="Genomic_DNA"/>
</dbReference>